<feature type="compositionally biased region" description="Polar residues" evidence="7">
    <location>
        <begin position="96"/>
        <end position="105"/>
    </location>
</feature>
<feature type="compositionally biased region" description="Polar residues" evidence="7">
    <location>
        <begin position="69"/>
        <end position="83"/>
    </location>
</feature>
<feature type="compositionally biased region" description="Polar residues" evidence="7">
    <location>
        <begin position="38"/>
        <end position="50"/>
    </location>
</feature>
<dbReference type="InterPro" id="IPR001173">
    <property type="entry name" value="Glyco_trans_2-like"/>
</dbReference>
<evidence type="ECO:0000256" key="6">
    <source>
        <dbReference type="ARBA" id="ARBA00023136"/>
    </source>
</evidence>
<keyword evidence="4 8" id="KW-0812">Transmembrane</keyword>
<dbReference type="EMBL" id="AHHD01000038">
    <property type="protein sequence ID" value="EKG21751.1"/>
    <property type="molecule type" value="Genomic_DNA"/>
</dbReference>
<evidence type="ECO:0000256" key="5">
    <source>
        <dbReference type="ARBA" id="ARBA00022989"/>
    </source>
</evidence>
<accession>K2RGT2</accession>
<dbReference type="GO" id="GO:0016757">
    <property type="term" value="F:glycosyltransferase activity"/>
    <property type="evidence" value="ECO:0007669"/>
    <property type="project" value="UniProtKB-KW"/>
</dbReference>
<feature type="domain" description="Glycosyltransferase 2-like" evidence="9">
    <location>
        <begin position="336"/>
        <end position="525"/>
    </location>
</feature>
<dbReference type="InterPro" id="IPR050321">
    <property type="entry name" value="Glycosyltr_2/OpgH_subfam"/>
</dbReference>
<dbReference type="PANTHER" id="PTHR43867:SF2">
    <property type="entry name" value="CELLULOSE SYNTHASE CATALYTIC SUBUNIT A [UDP-FORMING]"/>
    <property type="match status" value="1"/>
</dbReference>
<feature type="transmembrane region" description="Helical" evidence="8">
    <location>
        <begin position="608"/>
        <end position="629"/>
    </location>
</feature>
<keyword evidence="5 8" id="KW-1133">Transmembrane helix</keyword>
<evidence type="ECO:0000256" key="4">
    <source>
        <dbReference type="ARBA" id="ARBA00022692"/>
    </source>
</evidence>
<evidence type="ECO:0000256" key="1">
    <source>
        <dbReference type="ARBA" id="ARBA00004141"/>
    </source>
</evidence>
<feature type="transmembrane region" description="Helical" evidence="8">
    <location>
        <begin position="635"/>
        <end position="657"/>
    </location>
</feature>
<dbReference type="CDD" id="cd06421">
    <property type="entry name" value="CESA_CelA_like"/>
    <property type="match status" value="1"/>
</dbReference>
<dbReference type="InParanoid" id="K2RGT2"/>
<organism evidence="10 11">
    <name type="scientific">Macrophomina phaseolina (strain MS6)</name>
    <name type="common">Charcoal rot fungus</name>
    <dbReference type="NCBI Taxonomy" id="1126212"/>
    <lineage>
        <taxon>Eukaryota</taxon>
        <taxon>Fungi</taxon>
        <taxon>Dikarya</taxon>
        <taxon>Ascomycota</taxon>
        <taxon>Pezizomycotina</taxon>
        <taxon>Dothideomycetes</taxon>
        <taxon>Dothideomycetes incertae sedis</taxon>
        <taxon>Botryosphaeriales</taxon>
        <taxon>Botryosphaeriaceae</taxon>
        <taxon>Macrophomina</taxon>
    </lineage>
</organism>
<proteinExistence type="predicted"/>
<evidence type="ECO:0000256" key="2">
    <source>
        <dbReference type="ARBA" id="ARBA00022676"/>
    </source>
</evidence>
<dbReference type="OrthoDB" id="72851at2759"/>
<feature type="transmembrane region" description="Helical" evidence="8">
    <location>
        <begin position="205"/>
        <end position="229"/>
    </location>
</feature>
<feature type="region of interest" description="Disordered" evidence="7">
    <location>
        <begin position="1"/>
        <end position="132"/>
    </location>
</feature>
<gene>
    <name evidence="10" type="ORF">MPH_00922</name>
</gene>
<dbReference type="SUPFAM" id="SSF53448">
    <property type="entry name" value="Nucleotide-diphospho-sugar transferases"/>
    <property type="match status" value="1"/>
</dbReference>
<dbReference type="STRING" id="1126212.K2RGT2"/>
<comment type="caution">
    <text evidence="10">The sequence shown here is derived from an EMBL/GenBank/DDBJ whole genome shotgun (WGS) entry which is preliminary data.</text>
</comment>
<dbReference type="Pfam" id="PF13632">
    <property type="entry name" value="Glyco_trans_2_3"/>
    <property type="match status" value="1"/>
</dbReference>
<evidence type="ECO:0000259" key="9">
    <source>
        <dbReference type="Pfam" id="PF13632"/>
    </source>
</evidence>
<dbReference type="VEuPathDB" id="FungiDB:MPH_00922"/>
<name>K2RGT2_MACPH</name>
<feature type="transmembrane region" description="Helical" evidence="8">
    <location>
        <begin position="498"/>
        <end position="516"/>
    </location>
</feature>
<feature type="transmembrane region" description="Helical" evidence="8">
    <location>
        <begin position="178"/>
        <end position="199"/>
    </location>
</feature>
<dbReference type="InterPro" id="IPR029044">
    <property type="entry name" value="Nucleotide-diphossugar_trans"/>
</dbReference>
<dbReference type="GO" id="GO:0016020">
    <property type="term" value="C:membrane"/>
    <property type="evidence" value="ECO:0007669"/>
    <property type="project" value="UniProtKB-SubCell"/>
</dbReference>
<protein>
    <submittedName>
        <fullName evidence="10">Glycosyl transferase family 2</fullName>
    </submittedName>
</protein>
<feature type="transmembrane region" description="Helical" evidence="8">
    <location>
        <begin position="536"/>
        <end position="555"/>
    </location>
</feature>
<evidence type="ECO:0000313" key="11">
    <source>
        <dbReference type="Proteomes" id="UP000007129"/>
    </source>
</evidence>
<sequence length="660" mass="74418">MAQQISSNVVGLASHGESPGPMPGKVPLERQRLDSMPVSPNTSGESSEASESIHGSEASSEAEECTRATIESITENGAAQSSPPDLVPKPSLPEISPTSAFSDPSGSEIDISRAVSPAVVEPEKEKSGTDIRKPPTNGFFRIKEEFFAIYAPRVEPPLVLPYCPTDTEKYSYLKTNRIPLYAIGCVSFLSLSAGMWLFVLSSVYFAWFGVLAFLLQLYLFISYLVGIVGRDWDFKNHEKLLQDYPITEANAPTVDIYLPCCKEPLEILENTYKHIRALEYPKDKLRVYVLDDGAMESVERLAQQYGFTYMVRDDRPRLKKAGNLRWAFSRTAGDFFVIFDADFCPRPDFIRELLPHHLCNPKSAIVQSPQFFRTLPEHTWVEQGAGACQELFYRVVQVNRNRWGASICVGSNAVYRREALAEVGGTAEIGYSEDVHTGFGAVDRGWTVEYVPLCLAAGVCPDNPRAFFSQQMRWCMGSTTLLTNPEFWRSKLSFIQKVCYLSGMMYYSALSLSIFINPLPGMLLLWVRPEFFKFYNLAFAIPSILYGVICLRFWAKASYGLNVQYVMVIQQYAYLNAIKDRLFGNGLAWAPSGDAKAHKNNKYRNMRILAWGWLIVWESALIAAIVYRILLGLEWWNIIPILVLNVFNFVIAHRFLLCKA</sequence>
<keyword evidence="3 10" id="KW-0808">Transferase</keyword>
<keyword evidence="6 8" id="KW-0472">Membrane</keyword>
<evidence type="ECO:0000256" key="8">
    <source>
        <dbReference type="SAM" id="Phobius"/>
    </source>
</evidence>
<feature type="compositionally biased region" description="Basic and acidic residues" evidence="7">
    <location>
        <begin position="121"/>
        <end position="132"/>
    </location>
</feature>
<dbReference type="eggNOG" id="ENOG502S2M7">
    <property type="taxonomic scope" value="Eukaryota"/>
</dbReference>
<dbReference type="Gene3D" id="3.90.550.10">
    <property type="entry name" value="Spore Coat Polysaccharide Biosynthesis Protein SpsA, Chain A"/>
    <property type="match status" value="1"/>
</dbReference>
<dbReference type="PANTHER" id="PTHR43867">
    <property type="entry name" value="CELLULOSE SYNTHASE CATALYTIC SUBUNIT A [UDP-FORMING]"/>
    <property type="match status" value="1"/>
</dbReference>
<comment type="subcellular location">
    <subcellularLocation>
        <location evidence="1">Membrane</location>
        <topology evidence="1">Multi-pass membrane protein</topology>
    </subcellularLocation>
</comment>
<evidence type="ECO:0000256" key="3">
    <source>
        <dbReference type="ARBA" id="ARBA00022679"/>
    </source>
</evidence>
<reference evidence="10 11" key="1">
    <citation type="journal article" date="2012" name="BMC Genomics">
        <title>Tools to kill: Genome of one of the most destructive plant pathogenic fungi Macrophomina phaseolina.</title>
        <authorList>
            <person name="Islam M.S."/>
            <person name="Haque M.S."/>
            <person name="Islam M.M."/>
            <person name="Emdad E.M."/>
            <person name="Halim A."/>
            <person name="Hossen Q.M.M."/>
            <person name="Hossain M.Z."/>
            <person name="Ahmed B."/>
            <person name="Rahim S."/>
            <person name="Rahman M.S."/>
            <person name="Alam M.M."/>
            <person name="Hou S."/>
            <person name="Wan X."/>
            <person name="Saito J.A."/>
            <person name="Alam M."/>
        </authorList>
    </citation>
    <scope>NUCLEOTIDE SEQUENCE [LARGE SCALE GENOMIC DNA]</scope>
    <source>
        <strain evidence="10 11">MS6</strain>
    </source>
</reference>
<evidence type="ECO:0000313" key="10">
    <source>
        <dbReference type="EMBL" id="EKG21751.1"/>
    </source>
</evidence>
<dbReference type="Proteomes" id="UP000007129">
    <property type="component" value="Unassembled WGS sequence"/>
</dbReference>
<keyword evidence="2" id="KW-0328">Glycosyltransferase</keyword>
<evidence type="ECO:0000256" key="7">
    <source>
        <dbReference type="SAM" id="MobiDB-lite"/>
    </source>
</evidence>
<dbReference type="AlphaFoldDB" id="K2RGT2"/>
<dbReference type="HOGENOM" id="CLU_016349_1_0_1"/>